<evidence type="ECO:0000256" key="5">
    <source>
        <dbReference type="ARBA" id="ARBA00038039"/>
    </source>
</evidence>
<feature type="region of interest" description="Disordered" evidence="7">
    <location>
        <begin position="428"/>
        <end position="455"/>
    </location>
</feature>
<accession>A0A1L9SRS6</accession>
<keyword evidence="4 8" id="KW-0472">Membrane</keyword>
<comment type="similarity">
    <text evidence="5">Belongs to the laat-1 family.</text>
</comment>
<evidence type="ECO:0000256" key="1">
    <source>
        <dbReference type="ARBA" id="ARBA00004141"/>
    </source>
</evidence>
<reference evidence="10" key="1">
    <citation type="journal article" date="2017" name="Genome Biol.">
        <title>Comparative genomics reveals high biological diversity and specific adaptations in the industrially and medically important fungal genus Aspergillus.</title>
        <authorList>
            <person name="de Vries R.P."/>
            <person name="Riley R."/>
            <person name="Wiebenga A."/>
            <person name="Aguilar-Osorio G."/>
            <person name="Amillis S."/>
            <person name="Uchima C.A."/>
            <person name="Anderluh G."/>
            <person name="Asadollahi M."/>
            <person name="Askin M."/>
            <person name="Barry K."/>
            <person name="Battaglia E."/>
            <person name="Bayram O."/>
            <person name="Benocci T."/>
            <person name="Braus-Stromeyer S.A."/>
            <person name="Caldana C."/>
            <person name="Canovas D."/>
            <person name="Cerqueira G.C."/>
            <person name="Chen F."/>
            <person name="Chen W."/>
            <person name="Choi C."/>
            <person name="Clum A."/>
            <person name="Dos Santos R.A."/>
            <person name="Damasio A.R."/>
            <person name="Diallinas G."/>
            <person name="Emri T."/>
            <person name="Fekete E."/>
            <person name="Flipphi M."/>
            <person name="Freyberg S."/>
            <person name="Gallo A."/>
            <person name="Gournas C."/>
            <person name="Habgood R."/>
            <person name="Hainaut M."/>
            <person name="Harispe M.L."/>
            <person name="Henrissat B."/>
            <person name="Hilden K.S."/>
            <person name="Hope R."/>
            <person name="Hossain A."/>
            <person name="Karabika E."/>
            <person name="Karaffa L."/>
            <person name="Karanyi Z."/>
            <person name="Krasevec N."/>
            <person name="Kuo A."/>
            <person name="Kusch H."/>
            <person name="LaButti K."/>
            <person name="Lagendijk E.L."/>
            <person name="Lapidus A."/>
            <person name="Levasseur A."/>
            <person name="Lindquist E."/>
            <person name="Lipzen A."/>
            <person name="Logrieco A.F."/>
            <person name="MacCabe A."/>
            <person name="Maekelae M.R."/>
            <person name="Malavazi I."/>
            <person name="Melin P."/>
            <person name="Meyer V."/>
            <person name="Mielnichuk N."/>
            <person name="Miskei M."/>
            <person name="Molnar A.P."/>
            <person name="Mule G."/>
            <person name="Ngan C.Y."/>
            <person name="Orejas M."/>
            <person name="Orosz E."/>
            <person name="Ouedraogo J.P."/>
            <person name="Overkamp K.M."/>
            <person name="Park H.-S."/>
            <person name="Perrone G."/>
            <person name="Piumi F."/>
            <person name="Punt P.J."/>
            <person name="Ram A.F."/>
            <person name="Ramon A."/>
            <person name="Rauscher S."/>
            <person name="Record E."/>
            <person name="Riano-Pachon D.M."/>
            <person name="Robert V."/>
            <person name="Roehrig J."/>
            <person name="Ruller R."/>
            <person name="Salamov A."/>
            <person name="Salih N.S."/>
            <person name="Samson R.A."/>
            <person name="Sandor E."/>
            <person name="Sanguinetti M."/>
            <person name="Schuetze T."/>
            <person name="Sepcic K."/>
            <person name="Shelest E."/>
            <person name="Sherlock G."/>
            <person name="Sophianopoulou V."/>
            <person name="Squina F.M."/>
            <person name="Sun H."/>
            <person name="Susca A."/>
            <person name="Todd R.B."/>
            <person name="Tsang A."/>
            <person name="Unkles S.E."/>
            <person name="van de Wiele N."/>
            <person name="van Rossen-Uffink D."/>
            <person name="Oliveira J.V."/>
            <person name="Vesth T.C."/>
            <person name="Visser J."/>
            <person name="Yu J.-H."/>
            <person name="Zhou M."/>
            <person name="Andersen M.R."/>
            <person name="Archer D.B."/>
            <person name="Baker S.E."/>
            <person name="Benoit I."/>
            <person name="Brakhage A.A."/>
            <person name="Braus G.H."/>
            <person name="Fischer R."/>
            <person name="Frisvad J.C."/>
            <person name="Goldman G.H."/>
            <person name="Houbraken J."/>
            <person name="Oakley B."/>
            <person name="Pocsi I."/>
            <person name="Scazzocchio C."/>
            <person name="Seiboth B."/>
            <person name="vanKuyk P.A."/>
            <person name="Wortman J."/>
            <person name="Dyer P.S."/>
            <person name="Grigoriev I.V."/>
        </authorList>
    </citation>
    <scope>NUCLEOTIDE SEQUENCE [LARGE SCALE GENOMIC DNA]</scope>
    <source>
        <strain evidence="10">CBS 506.65</strain>
    </source>
</reference>
<dbReference type="Proteomes" id="UP000184188">
    <property type="component" value="Unassembled WGS sequence"/>
</dbReference>
<evidence type="ECO:0000256" key="6">
    <source>
        <dbReference type="ARBA" id="ARBA00050768"/>
    </source>
</evidence>
<dbReference type="Pfam" id="PF04193">
    <property type="entry name" value="PQ-loop"/>
    <property type="match status" value="2"/>
</dbReference>
<dbReference type="OrthoDB" id="8048523at2759"/>
<dbReference type="EMBL" id="KV878337">
    <property type="protein sequence ID" value="OJJ49813.1"/>
    <property type="molecule type" value="Genomic_DNA"/>
</dbReference>
<evidence type="ECO:0000313" key="10">
    <source>
        <dbReference type="Proteomes" id="UP000184188"/>
    </source>
</evidence>
<feature type="compositionally biased region" description="Basic and acidic residues" evidence="7">
    <location>
        <begin position="172"/>
        <end position="190"/>
    </location>
</feature>
<gene>
    <name evidence="9" type="ORF">ASPZODRAFT_128343</name>
</gene>
<sequence>MPPPLIHFVLPAALPAHCEPSSPLLTAISSYLHICLPSPLGLLSSLLGTLSIVSWLFAQLPQIYKNYALQSTSGLSLFFLVEWCLGDTTNLVGALLTRQAGWQVVIAGYYVFVDVILVLQFFWYTHYKPSREAGYPGHLAHHPSSGPNTSNVLDGLALSDDGSDDFTSRLPPADRSEPKAVSDGAKDAREVAPASSPYNQSRSYSNEKVGSPGRRTITRSGSRGASLLPGASSPRTLLLASMLCAMLAQAAQAAPIEPTSVVTAAAAPMSTSELVGRIVSWFSTILYLGSRPPQLYKNYCRKSTSGLSPLLFMAAFCGNFFYSASLLTNPNAWSDFPPYGGGGWADSHGNDHLDWLMRTTPFFLGAAGVLGLDGFMGVQFLMYGSNDEDDDSSSDCVFDEAVDDNDALAKQPRGRRWKHVRGWMRGWIPSDSPERRPTQETQSLLVDARENYGTV</sequence>
<feature type="transmembrane region" description="Helical" evidence="8">
    <location>
        <begin position="362"/>
        <end position="383"/>
    </location>
</feature>
<keyword evidence="3 8" id="KW-1133">Transmembrane helix</keyword>
<dbReference type="InterPro" id="IPR006603">
    <property type="entry name" value="PQ-loop_rpt"/>
</dbReference>
<comment type="catalytic activity">
    <reaction evidence="6">
        <text>L-histidine(out) + L-arginine(in) = L-histidine(in) + L-arginine(out)</text>
        <dbReference type="Rhea" id="RHEA:71063"/>
        <dbReference type="ChEBI" id="CHEBI:32682"/>
        <dbReference type="ChEBI" id="CHEBI:57595"/>
    </reaction>
</comment>
<dbReference type="GO" id="GO:0034488">
    <property type="term" value="P:basic amino acid transmembrane export from vacuole"/>
    <property type="evidence" value="ECO:0007669"/>
    <property type="project" value="TreeGrafter"/>
</dbReference>
<dbReference type="AlphaFoldDB" id="A0A1L9SRS6"/>
<evidence type="ECO:0000256" key="3">
    <source>
        <dbReference type="ARBA" id="ARBA00022989"/>
    </source>
</evidence>
<feature type="transmembrane region" description="Helical" evidence="8">
    <location>
        <begin position="310"/>
        <end position="328"/>
    </location>
</feature>
<evidence type="ECO:0008006" key="11">
    <source>
        <dbReference type="Google" id="ProtNLM"/>
    </source>
</evidence>
<name>A0A1L9SRS6_9EURO</name>
<keyword evidence="10" id="KW-1185">Reference proteome</keyword>
<evidence type="ECO:0000256" key="2">
    <source>
        <dbReference type="ARBA" id="ARBA00022692"/>
    </source>
</evidence>
<evidence type="ECO:0000256" key="8">
    <source>
        <dbReference type="SAM" id="Phobius"/>
    </source>
</evidence>
<protein>
    <recommendedName>
        <fullName evidence="11">PQ loop repeat protein</fullName>
    </recommendedName>
</protein>
<evidence type="ECO:0000256" key="4">
    <source>
        <dbReference type="ARBA" id="ARBA00023136"/>
    </source>
</evidence>
<dbReference type="InterPro" id="IPR051415">
    <property type="entry name" value="LAAT-1"/>
</dbReference>
<dbReference type="PANTHER" id="PTHR16201">
    <property type="entry name" value="SEVEN TRANSMEMBRANE PROTEIN 1-RELATED"/>
    <property type="match status" value="1"/>
</dbReference>
<comment type="subcellular location">
    <subcellularLocation>
        <location evidence="1">Membrane</location>
        <topology evidence="1">Multi-pass membrane protein</topology>
    </subcellularLocation>
</comment>
<feature type="transmembrane region" description="Helical" evidence="8">
    <location>
        <begin position="102"/>
        <end position="124"/>
    </location>
</feature>
<feature type="compositionally biased region" description="Low complexity" evidence="7">
    <location>
        <begin position="210"/>
        <end position="226"/>
    </location>
</feature>
<dbReference type="GeneID" id="34608464"/>
<keyword evidence="2 8" id="KW-0812">Transmembrane</keyword>
<dbReference type="VEuPathDB" id="FungiDB:ASPZODRAFT_128343"/>
<dbReference type="PANTHER" id="PTHR16201:SF34">
    <property type="entry name" value="LYSOSOMAL AMINO ACID TRANSPORTER 1"/>
    <property type="match status" value="1"/>
</dbReference>
<evidence type="ECO:0000313" key="9">
    <source>
        <dbReference type="EMBL" id="OJJ49813.1"/>
    </source>
</evidence>
<dbReference type="STRING" id="1073090.A0A1L9SRS6"/>
<dbReference type="RefSeq" id="XP_022584323.1">
    <property type="nucleotide sequence ID" value="XM_022721999.1"/>
</dbReference>
<organism evidence="9 10">
    <name type="scientific">Penicilliopsis zonata CBS 506.65</name>
    <dbReference type="NCBI Taxonomy" id="1073090"/>
    <lineage>
        <taxon>Eukaryota</taxon>
        <taxon>Fungi</taxon>
        <taxon>Dikarya</taxon>
        <taxon>Ascomycota</taxon>
        <taxon>Pezizomycotina</taxon>
        <taxon>Eurotiomycetes</taxon>
        <taxon>Eurotiomycetidae</taxon>
        <taxon>Eurotiales</taxon>
        <taxon>Aspergillaceae</taxon>
        <taxon>Penicilliopsis</taxon>
    </lineage>
</organism>
<dbReference type="Gene3D" id="1.20.1280.290">
    <property type="match status" value="2"/>
</dbReference>
<evidence type="ECO:0000256" key="7">
    <source>
        <dbReference type="SAM" id="MobiDB-lite"/>
    </source>
</evidence>
<dbReference type="GO" id="GO:0015174">
    <property type="term" value="F:basic amino acid transmembrane transporter activity"/>
    <property type="evidence" value="ECO:0007669"/>
    <property type="project" value="TreeGrafter"/>
</dbReference>
<feature type="transmembrane region" description="Helical" evidence="8">
    <location>
        <begin position="42"/>
        <end position="63"/>
    </location>
</feature>
<feature type="transmembrane region" description="Helical" evidence="8">
    <location>
        <begin position="75"/>
        <end position="96"/>
    </location>
</feature>
<feature type="region of interest" description="Disordered" evidence="7">
    <location>
        <begin position="164"/>
        <end position="226"/>
    </location>
</feature>
<proteinExistence type="inferred from homology"/>
<dbReference type="FunFam" id="1.20.1280.290:FF:000009">
    <property type="entry name" value="PQ loop repeat family protein"/>
    <property type="match status" value="1"/>
</dbReference>
<dbReference type="SMART" id="SM00679">
    <property type="entry name" value="CTNS"/>
    <property type="match status" value="2"/>
</dbReference>
<dbReference type="GO" id="GO:0000329">
    <property type="term" value="C:fungal-type vacuole membrane"/>
    <property type="evidence" value="ECO:0007669"/>
    <property type="project" value="TreeGrafter"/>
</dbReference>
<feature type="compositionally biased region" description="Polar residues" evidence="7">
    <location>
        <begin position="196"/>
        <end position="208"/>
    </location>
</feature>